<gene>
    <name evidence="1" type="ORF">BJ878DRAFT_541673</name>
</gene>
<organism evidence="1 2">
    <name type="scientific">Calycina marina</name>
    <dbReference type="NCBI Taxonomy" id="1763456"/>
    <lineage>
        <taxon>Eukaryota</taxon>
        <taxon>Fungi</taxon>
        <taxon>Dikarya</taxon>
        <taxon>Ascomycota</taxon>
        <taxon>Pezizomycotina</taxon>
        <taxon>Leotiomycetes</taxon>
        <taxon>Helotiales</taxon>
        <taxon>Pezizellaceae</taxon>
        <taxon>Calycina</taxon>
    </lineage>
</organism>
<proteinExistence type="predicted"/>
<reference evidence="1" key="1">
    <citation type="journal article" date="2021" name="IMA Fungus">
        <title>Genomic characterization of three marine fungi, including Emericellopsis atlantica sp. nov. with signatures of a generalist lifestyle and marine biomass degradation.</title>
        <authorList>
            <person name="Hagestad O.C."/>
            <person name="Hou L."/>
            <person name="Andersen J.H."/>
            <person name="Hansen E.H."/>
            <person name="Altermark B."/>
            <person name="Li C."/>
            <person name="Kuhnert E."/>
            <person name="Cox R.J."/>
            <person name="Crous P.W."/>
            <person name="Spatafora J.W."/>
            <person name="Lail K."/>
            <person name="Amirebrahimi M."/>
            <person name="Lipzen A."/>
            <person name="Pangilinan J."/>
            <person name="Andreopoulos W."/>
            <person name="Hayes R.D."/>
            <person name="Ng V."/>
            <person name="Grigoriev I.V."/>
            <person name="Jackson S.A."/>
            <person name="Sutton T.D.S."/>
            <person name="Dobson A.D.W."/>
            <person name="Rama T."/>
        </authorList>
    </citation>
    <scope>NUCLEOTIDE SEQUENCE</scope>
    <source>
        <strain evidence="1">TRa3180A</strain>
    </source>
</reference>
<name>A0A9P7Z4A3_9HELO</name>
<evidence type="ECO:0000313" key="2">
    <source>
        <dbReference type="Proteomes" id="UP000887226"/>
    </source>
</evidence>
<keyword evidence="2" id="KW-1185">Reference proteome</keyword>
<dbReference type="EMBL" id="MU253868">
    <property type="protein sequence ID" value="KAG9245036.1"/>
    <property type="molecule type" value="Genomic_DNA"/>
</dbReference>
<comment type="caution">
    <text evidence="1">The sequence shown here is derived from an EMBL/GenBank/DDBJ whole genome shotgun (WGS) entry which is preliminary data.</text>
</comment>
<dbReference type="AlphaFoldDB" id="A0A9P7Z4A3"/>
<protein>
    <submittedName>
        <fullName evidence="1">Uncharacterized protein</fullName>
    </submittedName>
</protein>
<evidence type="ECO:0000313" key="1">
    <source>
        <dbReference type="EMBL" id="KAG9245036.1"/>
    </source>
</evidence>
<sequence>MSVRLTIDLIGKTILGIQTKSKAVIELVLKVYIQKFAGKPHKFELEFRNSAIARMSLLEFASNGSTSSTLCYVYSTTSYLLSKNTDAIRNIRAEHDAMYGSDIAPVPSRLAKVPQLAHIYRTPLLSLMKRWDYSHQQVLVVNVTW</sequence>
<dbReference type="Proteomes" id="UP000887226">
    <property type="component" value="Unassembled WGS sequence"/>
</dbReference>
<accession>A0A9P7Z4A3</accession>